<evidence type="ECO:0000313" key="2">
    <source>
        <dbReference type="EMBL" id="KXZ73439.1"/>
    </source>
</evidence>
<comment type="caution">
    <text evidence="2">The sequence shown here is derived from an EMBL/GenBank/DDBJ whole genome shotgun (WGS) entry which is preliminary data.</text>
</comment>
<organism evidence="2 3">
    <name type="scientific">Acinetobacter venetianus</name>
    <dbReference type="NCBI Taxonomy" id="52133"/>
    <lineage>
        <taxon>Bacteria</taxon>
        <taxon>Pseudomonadati</taxon>
        <taxon>Pseudomonadota</taxon>
        <taxon>Gammaproteobacteria</taxon>
        <taxon>Moraxellales</taxon>
        <taxon>Moraxellaceae</taxon>
        <taxon>Acinetobacter</taxon>
    </lineage>
</organism>
<sequence>MSITQELLTQISSKRNEIHSDAYPMSIGELANLYKDGELDIHPEFQREYRWTLTQKTRLIESILLGIPLPSFFVSQRDDGIWDVVDGLQRLSTIFSFMGIYKNENDEIEDPLVLNKTDYLPALENLCWDDSFKKDDNHHALPKDMQITLKREKVDLKILKKESSTDTKYELFHRLNTFGSSLSPQEVRNCLLIMTNKELYKYIYDLSQDENFKTTISSITDRSHNEKFHLELITRFLILKDKSEIRSKDLEDVHEFLTKEILSIAKDETNAVIGGLDIFKKTFLLLNKALGENSFKRFDGEKYIGGFSLSIFEFLTLGLVKNLDSYDDTSEDIEKIREISQNLYLNDDFTRLSKSGTRASSRLPTFLNLAEEIFKK</sequence>
<dbReference type="PANTHER" id="PTHR39639:SF1">
    <property type="entry name" value="DUF262 DOMAIN-CONTAINING PROTEIN"/>
    <property type="match status" value="1"/>
</dbReference>
<dbReference type="EMBL" id="JRUE01000064">
    <property type="protein sequence ID" value="KXZ73439.1"/>
    <property type="molecule type" value="Genomic_DNA"/>
</dbReference>
<dbReference type="InterPro" id="IPR004919">
    <property type="entry name" value="GmrSD_N"/>
</dbReference>
<reference evidence="2 3" key="1">
    <citation type="journal article" date="2016" name="Sci. Rep.">
        <title>Genomic and phenotypic characterization of the species Acinetobacter venetianus.</title>
        <authorList>
            <person name="Fondi M."/>
            <person name="Maida I."/>
            <person name="Perrin E."/>
            <person name="Orlandini V."/>
            <person name="La Torre L."/>
            <person name="Bosi E."/>
            <person name="Negroni A."/>
            <person name="Zanaroli G."/>
            <person name="Fava F."/>
            <person name="Decorosi F."/>
            <person name="Giovannetti L."/>
            <person name="Viti C."/>
            <person name="Vaneechoutte M."/>
            <person name="Dijkshoorn L."/>
            <person name="Fani R."/>
        </authorList>
    </citation>
    <scope>NUCLEOTIDE SEQUENCE [LARGE SCALE GENOMIC DNA]</scope>
    <source>
        <strain evidence="2 3">LUH5627</strain>
    </source>
</reference>
<dbReference type="RefSeq" id="WP_061518126.1">
    <property type="nucleotide sequence ID" value="NZ_JRUE01000064.1"/>
</dbReference>
<evidence type="ECO:0000313" key="3">
    <source>
        <dbReference type="Proteomes" id="UP000075680"/>
    </source>
</evidence>
<proteinExistence type="predicted"/>
<dbReference type="PATRIC" id="fig|52133.18.peg.619"/>
<gene>
    <name evidence="2" type="ORF">AVENLUH5627_00595</name>
</gene>
<evidence type="ECO:0000259" key="1">
    <source>
        <dbReference type="Pfam" id="PF03235"/>
    </source>
</evidence>
<protein>
    <recommendedName>
        <fullName evidence="1">GmrSD restriction endonucleases N-terminal domain-containing protein</fullName>
    </recommendedName>
</protein>
<dbReference type="Pfam" id="PF03235">
    <property type="entry name" value="GmrSD_N"/>
    <property type="match status" value="1"/>
</dbReference>
<accession>A0A150I1D4</accession>
<dbReference type="PANTHER" id="PTHR39639">
    <property type="entry name" value="CHROMOSOME 16, WHOLE GENOME SHOTGUN SEQUENCE"/>
    <property type="match status" value="1"/>
</dbReference>
<dbReference type="Proteomes" id="UP000075680">
    <property type="component" value="Unassembled WGS sequence"/>
</dbReference>
<dbReference type="AlphaFoldDB" id="A0A150I1D4"/>
<name>A0A150I1D4_9GAMM</name>
<feature type="domain" description="GmrSD restriction endonucleases N-terminal" evidence="1">
    <location>
        <begin position="30"/>
        <end position="192"/>
    </location>
</feature>